<keyword evidence="3 6" id="KW-0812">Transmembrane</keyword>
<feature type="transmembrane region" description="Helical" evidence="6">
    <location>
        <begin position="388"/>
        <end position="411"/>
    </location>
</feature>
<evidence type="ECO:0000256" key="2">
    <source>
        <dbReference type="ARBA" id="ARBA00022475"/>
    </source>
</evidence>
<evidence type="ECO:0000256" key="6">
    <source>
        <dbReference type="SAM" id="Phobius"/>
    </source>
</evidence>
<evidence type="ECO:0000256" key="4">
    <source>
        <dbReference type="ARBA" id="ARBA00022989"/>
    </source>
</evidence>
<dbReference type="CDD" id="cd13128">
    <property type="entry name" value="MATE_Wzx_like"/>
    <property type="match status" value="1"/>
</dbReference>
<feature type="transmembrane region" description="Helical" evidence="6">
    <location>
        <begin position="180"/>
        <end position="203"/>
    </location>
</feature>
<sequence length="428" mass="48729">MRTRTLVATNTLAQIVGKFITAGVTFITTILIARYYGVSGYGEFTKITAFIALFYLVSDFGFNAIVLRLISEQPKKENYFFQNLLALRIVFSLFVTGLAVFVAFFLPFNPVTFTGFTPLSKMGIFIMSFTILTQAIYTTANLIFQKNLRYDKSIIASSIGSIAGLLILLILLFYRTSLLLSLFSFVFGGILMAIVSLYLIEALRKLKFETKIDFALWKKIFKETLPLGLTLVFNLIYFRVDTFILTYFRSTFEVGIYGLAYKFFEFPLTIPTFFMNSLYPLLLVESRIKNQESRIIKKSFHFLLFASLIFVSLCLFLSPLLTLIKPEFSSSVLPFKILSLSLPFFFLSSLFMWILISRGKQKLLMIIYSFTMILNIILNLIFIPTHGYIAAAIITGVSEAVVMLFTGVASFRLLNQNLSWIGNLKIKN</sequence>
<organism evidence="7 8">
    <name type="scientific">Candidatus Gottesmanbacteria bacterium GW2011_GWC2_39_8</name>
    <dbReference type="NCBI Taxonomy" id="1618450"/>
    <lineage>
        <taxon>Bacteria</taxon>
        <taxon>Candidatus Gottesmaniibacteriota</taxon>
    </lineage>
</organism>
<evidence type="ECO:0000313" key="8">
    <source>
        <dbReference type="Proteomes" id="UP000034539"/>
    </source>
</evidence>
<dbReference type="InterPro" id="IPR002797">
    <property type="entry name" value="Polysacc_synth"/>
</dbReference>
<gene>
    <name evidence="7" type="ORF">UT63_C0006G0014</name>
</gene>
<protein>
    <submittedName>
        <fullName evidence="7">Polysaccharide biosynthesis protein, membrane-associated</fullName>
    </submittedName>
</protein>
<reference evidence="7 8" key="1">
    <citation type="journal article" date="2015" name="Nature">
        <title>rRNA introns, odd ribosomes, and small enigmatic genomes across a large radiation of phyla.</title>
        <authorList>
            <person name="Brown C.T."/>
            <person name="Hug L.A."/>
            <person name="Thomas B.C."/>
            <person name="Sharon I."/>
            <person name="Castelle C.J."/>
            <person name="Singh A."/>
            <person name="Wilkins M.J."/>
            <person name="Williams K.H."/>
            <person name="Banfield J.F."/>
        </authorList>
    </citation>
    <scope>NUCLEOTIDE SEQUENCE [LARGE SCALE GENOMIC DNA]</scope>
</reference>
<comment type="caution">
    <text evidence="7">The sequence shown here is derived from an EMBL/GenBank/DDBJ whole genome shotgun (WGS) entry which is preliminary data.</text>
</comment>
<feature type="transmembrane region" description="Helical" evidence="6">
    <location>
        <begin position="333"/>
        <end position="356"/>
    </location>
</feature>
<evidence type="ECO:0000256" key="1">
    <source>
        <dbReference type="ARBA" id="ARBA00004651"/>
    </source>
</evidence>
<evidence type="ECO:0000256" key="3">
    <source>
        <dbReference type="ARBA" id="ARBA00022692"/>
    </source>
</evidence>
<feature type="transmembrane region" description="Helical" evidence="6">
    <location>
        <begin position="12"/>
        <end position="35"/>
    </location>
</feature>
<dbReference type="AlphaFoldDB" id="A0A0G0Q9W4"/>
<feature type="transmembrane region" description="Helical" evidence="6">
    <location>
        <begin position="363"/>
        <end position="382"/>
    </location>
</feature>
<feature type="transmembrane region" description="Helical" evidence="6">
    <location>
        <begin position="300"/>
        <end position="321"/>
    </location>
</feature>
<feature type="transmembrane region" description="Helical" evidence="6">
    <location>
        <begin position="268"/>
        <end position="288"/>
    </location>
</feature>
<feature type="transmembrane region" description="Helical" evidence="6">
    <location>
        <begin position="47"/>
        <end position="67"/>
    </location>
</feature>
<feature type="transmembrane region" description="Helical" evidence="6">
    <location>
        <begin position="124"/>
        <end position="143"/>
    </location>
</feature>
<feature type="transmembrane region" description="Helical" evidence="6">
    <location>
        <begin position="155"/>
        <end position="174"/>
    </location>
</feature>
<feature type="transmembrane region" description="Helical" evidence="6">
    <location>
        <begin position="224"/>
        <end position="248"/>
    </location>
</feature>
<comment type="subcellular location">
    <subcellularLocation>
        <location evidence="1">Cell membrane</location>
        <topology evidence="1">Multi-pass membrane protein</topology>
    </subcellularLocation>
</comment>
<evidence type="ECO:0000256" key="5">
    <source>
        <dbReference type="ARBA" id="ARBA00023136"/>
    </source>
</evidence>
<keyword evidence="2" id="KW-1003">Cell membrane</keyword>
<dbReference type="Pfam" id="PF01943">
    <property type="entry name" value="Polysacc_synt"/>
    <property type="match status" value="1"/>
</dbReference>
<proteinExistence type="predicted"/>
<keyword evidence="4 6" id="KW-1133">Transmembrane helix</keyword>
<dbReference type="PANTHER" id="PTHR30250">
    <property type="entry name" value="PST FAMILY PREDICTED COLANIC ACID TRANSPORTER"/>
    <property type="match status" value="1"/>
</dbReference>
<accession>A0A0G0Q9W4</accession>
<keyword evidence="5 6" id="KW-0472">Membrane</keyword>
<dbReference type="PANTHER" id="PTHR30250:SF11">
    <property type="entry name" value="O-ANTIGEN TRANSPORTER-RELATED"/>
    <property type="match status" value="1"/>
</dbReference>
<name>A0A0G0Q9W4_9BACT</name>
<evidence type="ECO:0000313" key="7">
    <source>
        <dbReference type="EMBL" id="KKR34096.1"/>
    </source>
</evidence>
<dbReference type="Proteomes" id="UP000034539">
    <property type="component" value="Unassembled WGS sequence"/>
</dbReference>
<dbReference type="InterPro" id="IPR050833">
    <property type="entry name" value="Poly_Biosynth_Transport"/>
</dbReference>
<dbReference type="GO" id="GO:0005886">
    <property type="term" value="C:plasma membrane"/>
    <property type="evidence" value="ECO:0007669"/>
    <property type="project" value="UniProtKB-SubCell"/>
</dbReference>
<dbReference type="EMBL" id="LBXN01000006">
    <property type="protein sequence ID" value="KKR34096.1"/>
    <property type="molecule type" value="Genomic_DNA"/>
</dbReference>
<feature type="transmembrane region" description="Helical" evidence="6">
    <location>
        <begin position="79"/>
        <end position="104"/>
    </location>
</feature>